<dbReference type="Gramene" id="OMERI09G02880.1">
    <property type="protein sequence ID" value="OMERI09G02880.1"/>
    <property type="gene ID" value="OMERI09G02880"/>
</dbReference>
<keyword evidence="3" id="KW-1185">Reference proteome</keyword>
<evidence type="ECO:0008006" key="4">
    <source>
        <dbReference type="Google" id="ProtNLM"/>
    </source>
</evidence>
<reference evidence="2" key="2">
    <citation type="submission" date="2018-05" db="EMBL/GenBank/DDBJ databases">
        <title>OmerRS3 (Oryza meridionalis Reference Sequence Version 3).</title>
        <authorList>
            <person name="Zhang J."/>
            <person name="Kudrna D."/>
            <person name="Lee S."/>
            <person name="Talag J."/>
            <person name="Welchert J."/>
            <person name="Wing R.A."/>
        </authorList>
    </citation>
    <scope>NUCLEOTIDE SEQUENCE [LARGE SCALE GENOMIC DNA]</scope>
    <source>
        <strain evidence="2">cv. OR44</strain>
    </source>
</reference>
<evidence type="ECO:0000313" key="2">
    <source>
        <dbReference type="EnsemblPlants" id="OMERI09G02880.1"/>
    </source>
</evidence>
<proteinExistence type="predicted"/>
<evidence type="ECO:0000313" key="3">
    <source>
        <dbReference type="Proteomes" id="UP000008021"/>
    </source>
</evidence>
<protein>
    <recommendedName>
        <fullName evidence="4">DUF834 domain-containing protein</fullName>
    </recommendedName>
</protein>
<organism evidence="2">
    <name type="scientific">Oryza meridionalis</name>
    <dbReference type="NCBI Taxonomy" id="40149"/>
    <lineage>
        <taxon>Eukaryota</taxon>
        <taxon>Viridiplantae</taxon>
        <taxon>Streptophyta</taxon>
        <taxon>Embryophyta</taxon>
        <taxon>Tracheophyta</taxon>
        <taxon>Spermatophyta</taxon>
        <taxon>Magnoliopsida</taxon>
        <taxon>Liliopsida</taxon>
        <taxon>Poales</taxon>
        <taxon>Poaceae</taxon>
        <taxon>BOP clade</taxon>
        <taxon>Oryzoideae</taxon>
        <taxon>Oryzeae</taxon>
        <taxon>Oryzinae</taxon>
        <taxon>Oryza</taxon>
    </lineage>
</organism>
<name>A0A0E0EQ95_9ORYZ</name>
<reference evidence="2" key="1">
    <citation type="submission" date="2015-04" db="UniProtKB">
        <authorList>
            <consortium name="EnsemblPlants"/>
        </authorList>
    </citation>
    <scope>IDENTIFICATION</scope>
</reference>
<accession>A0A0E0EQ95</accession>
<evidence type="ECO:0000256" key="1">
    <source>
        <dbReference type="SAM" id="MobiDB-lite"/>
    </source>
</evidence>
<dbReference type="EnsemblPlants" id="OMERI09G02880.1">
    <property type="protein sequence ID" value="OMERI09G02880.1"/>
    <property type="gene ID" value="OMERI09G02880"/>
</dbReference>
<dbReference type="HOGENOM" id="CLU_2007600_0_0_1"/>
<feature type="region of interest" description="Disordered" evidence="1">
    <location>
        <begin position="1"/>
        <end position="47"/>
    </location>
</feature>
<sequence>MARVAARGGRSLLESGDGSALRGESGRERGEYGKIREMDEGRMGSAREREIVAERGGIGRQPAVDIGWRRGARGRSNRCDFWGKVGENEEWVATTSARSDVRARGRRRRFWRRRGAAWQLPAGG</sequence>
<dbReference type="Proteomes" id="UP000008021">
    <property type="component" value="Chromosome 9"/>
</dbReference>
<feature type="compositionally biased region" description="Basic and acidic residues" evidence="1">
    <location>
        <begin position="24"/>
        <end position="47"/>
    </location>
</feature>
<dbReference type="AlphaFoldDB" id="A0A0E0EQ95"/>